<evidence type="ECO:0000313" key="2">
    <source>
        <dbReference type="EMBL" id="KAF2706600.1"/>
    </source>
</evidence>
<accession>A0A6G1K1I8</accession>
<dbReference type="AlphaFoldDB" id="A0A6G1K1I8"/>
<sequence length="99" mass="10081">MKIVIIIASTLLSLATANPVAAPVQSSPVVADSQCYCSPPICPLELIAECECKNAAAEACFQKYLAVGVQCPKPTPKICGAVAARANVKAVPTLPTGAV</sequence>
<feature type="signal peptide" evidence="1">
    <location>
        <begin position="1"/>
        <end position="17"/>
    </location>
</feature>
<dbReference type="OrthoDB" id="3799394at2759"/>
<keyword evidence="3" id="KW-1185">Reference proteome</keyword>
<proteinExistence type="predicted"/>
<evidence type="ECO:0008006" key="4">
    <source>
        <dbReference type="Google" id="ProtNLM"/>
    </source>
</evidence>
<keyword evidence="1" id="KW-0732">Signal</keyword>
<dbReference type="EMBL" id="MU005775">
    <property type="protein sequence ID" value="KAF2706600.1"/>
    <property type="molecule type" value="Genomic_DNA"/>
</dbReference>
<name>A0A6G1K1I8_9PLEO</name>
<reference evidence="2" key="1">
    <citation type="journal article" date="2020" name="Stud. Mycol.">
        <title>101 Dothideomycetes genomes: a test case for predicting lifestyles and emergence of pathogens.</title>
        <authorList>
            <person name="Haridas S."/>
            <person name="Albert R."/>
            <person name="Binder M."/>
            <person name="Bloem J."/>
            <person name="Labutti K."/>
            <person name="Salamov A."/>
            <person name="Andreopoulos B."/>
            <person name="Baker S."/>
            <person name="Barry K."/>
            <person name="Bills G."/>
            <person name="Bluhm B."/>
            <person name="Cannon C."/>
            <person name="Castanera R."/>
            <person name="Culley D."/>
            <person name="Daum C."/>
            <person name="Ezra D."/>
            <person name="Gonzalez J."/>
            <person name="Henrissat B."/>
            <person name="Kuo A."/>
            <person name="Liang C."/>
            <person name="Lipzen A."/>
            <person name="Lutzoni F."/>
            <person name="Magnuson J."/>
            <person name="Mondo S."/>
            <person name="Nolan M."/>
            <person name="Ohm R."/>
            <person name="Pangilinan J."/>
            <person name="Park H.-J."/>
            <person name="Ramirez L."/>
            <person name="Alfaro M."/>
            <person name="Sun H."/>
            <person name="Tritt A."/>
            <person name="Yoshinaga Y."/>
            <person name="Zwiers L.-H."/>
            <person name="Turgeon B."/>
            <person name="Goodwin S."/>
            <person name="Spatafora J."/>
            <person name="Crous P."/>
            <person name="Grigoriev I."/>
        </authorList>
    </citation>
    <scope>NUCLEOTIDE SEQUENCE</scope>
    <source>
        <strain evidence="2">CBS 279.74</strain>
    </source>
</reference>
<evidence type="ECO:0000313" key="3">
    <source>
        <dbReference type="Proteomes" id="UP000799428"/>
    </source>
</evidence>
<dbReference type="Proteomes" id="UP000799428">
    <property type="component" value="Unassembled WGS sequence"/>
</dbReference>
<organism evidence="2 3">
    <name type="scientific">Pleomassaria siparia CBS 279.74</name>
    <dbReference type="NCBI Taxonomy" id="1314801"/>
    <lineage>
        <taxon>Eukaryota</taxon>
        <taxon>Fungi</taxon>
        <taxon>Dikarya</taxon>
        <taxon>Ascomycota</taxon>
        <taxon>Pezizomycotina</taxon>
        <taxon>Dothideomycetes</taxon>
        <taxon>Pleosporomycetidae</taxon>
        <taxon>Pleosporales</taxon>
        <taxon>Pleomassariaceae</taxon>
        <taxon>Pleomassaria</taxon>
    </lineage>
</organism>
<gene>
    <name evidence="2" type="ORF">K504DRAFT_536044</name>
</gene>
<protein>
    <recommendedName>
        <fullName evidence="4">Extracellular membrane protein CFEM domain-containing protein</fullName>
    </recommendedName>
</protein>
<feature type="chain" id="PRO_5026057868" description="Extracellular membrane protein CFEM domain-containing protein" evidence="1">
    <location>
        <begin position="18"/>
        <end position="99"/>
    </location>
</feature>
<evidence type="ECO:0000256" key="1">
    <source>
        <dbReference type="SAM" id="SignalP"/>
    </source>
</evidence>